<evidence type="ECO:0000313" key="1">
    <source>
        <dbReference type="EMBL" id="MFJ2821880.1"/>
    </source>
</evidence>
<comment type="caution">
    <text evidence="1">The sequence shown here is derived from an EMBL/GenBank/DDBJ whole genome shotgun (WGS) entry which is preliminary data.</text>
</comment>
<name>A0ABW8EF57_STRT5</name>
<organism evidence="1 2">
    <name type="scientific">Streptomyces toxytricini</name>
    <name type="common">Actinomyces toxytricini</name>
    <dbReference type="NCBI Taxonomy" id="67369"/>
    <lineage>
        <taxon>Bacteria</taxon>
        <taxon>Bacillati</taxon>
        <taxon>Actinomycetota</taxon>
        <taxon>Actinomycetes</taxon>
        <taxon>Kitasatosporales</taxon>
        <taxon>Streptomycetaceae</taxon>
        <taxon>Streptomyces</taxon>
    </lineage>
</organism>
<sequence>MILLCCVGQLPGTAEERLETLVSSLPWLRPPGDRQPSYSGHPGGITMTSSLRLEAVAAERSAAVDEPAVPQSAPRARLTALLRPSDG</sequence>
<gene>
    <name evidence="1" type="ORF">ACIO7M_12270</name>
</gene>
<dbReference type="EMBL" id="JBIUYY010000004">
    <property type="protein sequence ID" value="MFJ2821880.1"/>
    <property type="molecule type" value="Genomic_DNA"/>
</dbReference>
<accession>A0ABW8EF57</accession>
<protein>
    <submittedName>
        <fullName evidence="1">Uncharacterized protein</fullName>
    </submittedName>
</protein>
<dbReference type="RefSeq" id="WP_402380110.1">
    <property type="nucleotide sequence ID" value="NZ_JBIUYY010000004.1"/>
</dbReference>
<keyword evidence="2" id="KW-1185">Reference proteome</keyword>
<evidence type="ECO:0000313" key="2">
    <source>
        <dbReference type="Proteomes" id="UP001617351"/>
    </source>
</evidence>
<dbReference type="Proteomes" id="UP001617351">
    <property type="component" value="Unassembled WGS sequence"/>
</dbReference>
<reference evidence="1 2" key="1">
    <citation type="submission" date="2024-10" db="EMBL/GenBank/DDBJ databases">
        <title>The Natural Products Discovery Center: Release of the First 8490 Sequenced Strains for Exploring Actinobacteria Biosynthetic Diversity.</title>
        <authorList>
            <person name="Kalkreuter E."/>
            <person name="Kautsar S.A."/>
            <person name="Yang D."/>
            <person name="Bader C.D."/>
            <person name="Teijaro C.N."/>
            <person name="Fluegel L."/>
            <person name="Davis C.M."/>
            <person name="Simpson J.R."/>
            <person name="Lauterbach L."/>
            <person name="Steele A.D."/>
            <person name="Gui C."/>
            <person name="Meng S."/>
            <person name="Li G."/>
            <person name="Viehrig K."/>
            <person name="Ye F."/>
            <person name="Su P."/>
            <person name="Kiefer A.F."/>
            <person name="Nichols A."/>
            <person name="Cepeda A.J."/>
            <person name="Yan W."/>
            <person name="Fan B."/>
            <person name="Jiang Y."/>
            <person name="Adhikari A."/>
            <person name="Zheng C.-J."/>
            <person name="Schuster L."/>
            <person name="Cowan T.M."/>
            <person name="Smanski M.J."/>
            <person name="Chevrette M.G."/>
            <person name="De Carvalho L.P.S."/>
            <person name="Shen B."/>
        </authorList>
    </citation>
    <scope>NUCLEOTIDE SEQUENCE [LARGE SCALE GENOMIC DNA]</scope>
    <source>
        <strain evidence="1 2">NPDC087220</strain>
    </source>
</reference>
<proteinExistence type="predicted"/>